<gene>
    <name evidence="1" type="ORF">OUZ56_003587</name>
</gene>
<sequence length="80" mass="9060">MRQGGVIYPILANRADRGSRFGSSLVYFDLTAKEPYQSMAFIKIPRIHLILIGKNLRKIRATKTVKSENLRISELVGGKR</sequence>
<dbReference type="EMBL" id="JAOYFB010000036">
    <property type="protein sequence ID" value="KAK4021677.1"/>
    <property type="molecule type" value="Genomic_DNA"/>
</dbReference>
<dbReference type="Proteomes" id="UP001234178">
    <property type="component" value="Unassembled WGS sequence"/>
</dbReference>
<evidence type="ECO:0000313" key="1">
    <source>
        <dbReference type="EMBL" id="KAK4021677.1"/>
    </source>
</evidence>
<evidence type="ECO:0000313" key="2">
    <source>
        <dbReference type="Proteomes" id="UP001234178"/>
    </source>
</evidence>
<accession>A0ABR0A956</accession>
<reference evidence="1 2" key="1">
    <citation type="journal article" date="2023" name="Nucleic Acids Res.">
        <title>The hologenome of Daphnia magna reveals possible DNA methylation and microbiome-mediated evolution of the host genome.</title>
        <authorList>
            <person name="Chaturvedi A."/>
            <person name="Li X."/>
            <person name="Dhandapani V."/>
            <person name="Marshall H."/>
            <person name="Kissane S."/>
            <person name="Cuenca-Cambronero M."/>
            <person name="Asole G."/>
            <person name="Calvet F."/>
            <person name="Ruiz-Romero M."/>
            <person name="Marangio P."/>
            <person name="Guigo R."/>
            <person name="Rago D."/>
            <person name="Mirbahai L."/>
            <person name="Eastwood N."/>
            <person name="Colbourne J.K."/>
            <person name="Zhou J."/>
            <person name="Mallon E."/>
            <person name="Orsini L."/>
        </authorList>
    </citation>
    <scope>NUCLEOTIDE SEQUENCE [LARGE SCALE GENOMIC DNA]</scope>
    <source>
        <strain evidence="1">LRV0_1</strain>
    </source>
</reference>
<protein>
    <submittedName>
        <fullName evidence="1">Uncharacterized protein</fullName>
    </submittedName>
</protein>
<comment type="caution">
    <text evidence="1">The sequence shown here is derived from an EMBL/GenBank/DDBJ whole genome shotgun (WGS) entry which is preliminary data.</text>
</comment>
<name>A0ABR0A956_9CRUS</name>
<organism evidence="1 2">
    <name type="scientific">Daphnia magna</name>
    <dbReference type="NCBI Taxonomy" id="35525"/>
    <lineage>
        <taxon>Eukaryota</taxon>
        <taxon>Metazoa</taxon>
        <taxon>Ecdysozoa</taxon>
        <taxon>Arthropoda</taxon>
        <taxon>Crustacea</taxon>
        <taxon>Branchiopoda</taxon>
        <taxon>Diplostraca</taxon>
        <taxon>Cladocera</taxon>
        <taxon>Anomopoda</taxon>
        <taxon>Daphniidae</taxon>
        <taxon>Daphnia</taxon>
    </lineage>
</organism>
<proteinExistence type="predicted"/>
<keyword evidence="2" id="KW-1185">Reference proteome</keyword>